<organism evidence="1 2">
    <name type="scientific">Nonomuraea maritima</name>
    <dbReference type="NCBI Taxonomy" id="683260"/>
    <lineage>
        <taxon>Bacteria</taxon>
        <taxon>Bacillati</taxon>
        <taxon>Actinomycetota</taxon>
        <taxon>Actinomycetes</taxon>
        <taxon>Streptosporangiales</taxon>
        <taxon>Streptosporangiaceae</taxon>
        <taxon>Nonomuraea</taxon>
    </lineage>
</organism>
<evidence type="ECO:0000313" key="2">
    <source>
        <dbReference type="Proteomes" id="UP000198683"/>
    </source>
</evidence>
<gene>
    <name evidence="1" type="ORF">SAMN05421874_128122</name>
</gene>
<dbReference type="EMBL" id="FNFB01000028">
    <property type="protein sequence ID" value="SDL75983.1"/>
    <property type="molecule type" value="Genomic_DNA"/>
</dbReference>
<protein>
    <submittedName>
        <fullName evidence="1">Uncharacterized protein</fullName>
    </submittedName>
</protein>
<dbReference type="STRING" id="683260.SAMN05421874_128122"/>
<sequence>MTGTAEGIAWDRLSPDEHGPCKAVGCSVEEITTAVIIDGQRYPLCLEDAELIPGYTTDLTTSPERETTNA</sequence>
<reference evidence="1 2" key="1">
    <citation type="submission" date="2016-10" db="EMBL/GenBank/DDBJ databases">
        <authorList>
            <person name="de Groot N.N."/>
        </authorList>
    </citation>
    <scope>NUCLEOTIDE SEQUENCE [LARGE SCALE GENOMIC DNA]</scope>
    <source>
        <strain evidence="1 2">CGMCC 4.5681</strain>
    </source>
</reference>
<dbReference type="AlphaFoldDB" id="A0A1G9MPG7"/>
<accession>A0A1G9MPG7</accession>
<evidence type="ECO:0000313" key="1">
    <source>
        <dbReference type="EMBL" id="SDL75983.1"/>
    </source>
</evidence>
<name>A0A1G9MPG7_9ACTN</name>
<keyword evidence="2" id="KW-1185">Reference proteome</keyword>
<dbReference type="Proteomes" id="UP000198683">
    <property type="component" value="Unassembled WGS sequence"/>
</dbReference>
<proteinExistence type="predicted"/>